<dbReference type="EMBL" id="CP163432">
    <property type="protein sequence ID" value="XDQ11879.1"/>
    <property type="molecule type" value="Genomic_DNA"/>
</dbReference>
<accession>A0AB39N108</accession>
<gene>
    <name evidence="1" type="ORF">AB5J55_20620</name>
</gene>
<protein>
    <submittedName>
        <fullName evidence="1">Uncharacterized protein</fullName>
    </submittedName>
</protein>
<name>A0AB39N108_9ACTN</name>
<dbReference type="AlphaFoldDB" id="A0AB39N108"/>
<organism evidence="1">
    <name type="scientific">Streptomyces sp. R11</name>
    <dbReference type="NCBI Taxonomy" id="3238625"/>
    <lineage>
        <taxon>Bacteria</taxon>
        <taxon>Bacillati</taxon>
        <taxon>Actinomycetota</taxon>
        <taxon>Actinomycetes</taxon>
        <taxon>Kitasatosporales</taxon>
        <taxon>Streptomycetaceae</taxon>
        <taxon>Streptomyces</taxon>
    </lineage>
</organism>
<sequence>MPVHASNRPVCRNCDDFPVVVITTGSRHPDGSRVLLHIVCHVCQGTGRALPASLVRVGK</sequence>
<proteinExistence type="predicted"/>
<reference evidence="1" key="1">
    <citation type="submission" date="2024-07" db="EMBL/GenBank/DDBJ databases">
        <authorList>
            <person name="Yu S.T."/>
        </authorList>
    </citation>
    <scope>NUCLEOTIDE SEQUENCE</scope>
    <source>
        <strain evidence="1">R11</strain>
    </source>
</reference>
<evidence type="ECO:0000313" key="1">
    <source>
        <dbReference type="EMBL" id="XDQ11879.1"/>
    </source>
</evidence>
<dbReference type="RefSeq" id="WP_369272092.1">
    <property type="nucleotide sequence ID" value="NZ_CP163432.1"/>
</dbReference>